<reference evidence="5" key="1">
    <citation type="submission" date="2015-12" db="EMBL/GenBank/DDBJ databases">
        <title>Update maize B73 reference genome by single molecule sequencing technologies.</title>
        <authorList>
            <consortium name="Maize Genome Sequencing Project"/>
            <person name="Ware D."/>
        </authorList>
    </citation>
    <scope>NUCLEOTIDE SEQUENCE</scope>
    <source>
        <tissue evidence="5">Seedling</tissue>
    </source>
</reference>
<comment type="similarity">
    <text evidence="1">Belongs to the ICR family.</text>
</comment>
<organism evidence="5">
    <name type="scientific">Zea mays</name>
    <name type="common">Maize</name>
    <dbReference type="NCBI Taxonomy" id="4577"/>
    <lineage>
        <taxon>Eukaryota</taxon>
        <taxon>Viridiplantae</taxon>
        <taxon>Streptophyta</taxon>
        <taxon>Embryophyta</taxon>
        <taxon>Tracheophyta</taxon>
        <taxon>Spermatophyta</taxon>
        <taxon>Magnoliopsida</taxon>
        <taxon>Liliopsida</taxon>
        <taxon>Poales</taxon>
        <taxon>Poaceae</taxon>
        <taxon>PACMAD clade</taxon>
        <taxon>Panicoideae</taxon>
        <taxon>Andropogonodae</taxon>
        <taxon>Andropogoneae</taxon>
        <taxon>Tripsacinae</taxon>
        <taxon>Zea</taxon>
    </lineage>
</organism>
<evidence type="ECO:0000256" key="3">
    <source>
        <dbReference type="SAM" id="Coils"/>
    </source>
</evidence>
<name>A0A1D6LGW9_MAIZE</name>
<evidence type="ECO:0000256" key="2">
    <source>
        <dbReference type="ARBA" id="ARBA00023054"/>
    </source>
</evidence>
<feature type="compositionally biased region" description="Basic and acidic residues" evidence="4">
    <location>
        <begin position="99"/>
        <end position="130"/>
    </location>
</feature>
<evidence type="ECO:0000256" key="1">
    <source>
        <dbReference type="ARBA" id="ARBA00009778"/>
    </source>
</evidence>
<keyword evidence="2 3" id="KW-0175">Coiled coil</keyword>
<feature type="coiled-coil region" evidence="3">
    <location>
        <begin position="288"/>
        <end position="315"/>
    </location>
</feature>
<dbReference type="EMBL" id="CM000782">
    <property type="protein sequence ID" value="AQK79132.1"/>
    <property type="molecule type" value="Genomic_DNA"/>
</dbReference>
<dbReference type="SMR" id="A0A1D6LGW9"/>
<dbReference type="PANTHER" id="PTHR34224:SF4">
    <property type="entry name" value="INTERACTOR OF CONSTITUTIVE ACTIVE ROPS 2, CHLOROPLASTIC"/>
    <property type="match status" value="1"/>
</dbReference>
<accession>A0A1D6LGW9</accession>
<evidence type="ECO:0000313" key="5">
    <source>
        <dbReference type="EMBL" id="AQK79132.1"/>
    </source>
</evidence>
<dbReference type="AlphaFoldDB" id="A0A1D6LGW9"/>
<dbReference type="InterPro" id="IPR029688">
    <property type="entry name" value="ICR"/>
</dbReference>
<feature type="compositionally biased region" description="Basic and acidic residues" evidence="4">
    <location>
        <begin position="29"/>
        <end position="38"/>
    </location>
</feature>
<feature type="compositionally biased region" description="Gly residues" evidence="4">
    <location>
        <begin position="597"/>
        <end position="608"/>
    </location>
</feature>
<feature type="coiled-coil region" evidence="3">
    <location>
        <begin position="481"/>
        <end position="582"/>
    </location>
</feature>
<dbReference type="FunCoup" id="A0A1D6LGW9">
    <property type="interactions" value="187"/>
</dbReference>
<gene>
    <name evidence="5" type="ORF">ZEAMMB73_Zm00001d035506</name>
</gene>
<feature type="compositionally biased region" description="Polar residues" evidence="4">
    <location>
        <begin position="58"/>
        <end position="73"/>
    </location>
</feature>
<feature type="region of interest" description="Disordered" evidence="4">
    <location>
        <begin position="1"/>
        <end position="38"/>
    </location>
</feature>
<dbReference type="PANTHER" id="PTHR34224">
    <property type="entry name" value="INTERACTOR OF CONSTITUTIVE ACTIVE ROPS 2, CHLOROPLASTIC-RELATED"/>
    <property type="match status" value="1"/>
</dbReference>
<feature type="region of interest" description="Disordered" evidence="4">
    <location>
        <begin position="596"/>
        <end position="668"/>
    </location>
</feature>
<dbReference type="InParanoid" id="A0A1D6LGW9"/>
<sequence length="668" mass="72569">MSVAPRAAPFRGVTPTDRPSLVTAEGFGEESRHADFKTKPKNCCTQLCTCIAHVHSSVARSGSSDAPQRTSPRTPRASRVAKTGGNETDSTGVTPTRTPTERSPKVTERRSPRSPITEKKRPSRLSELESKVSQLQDELKKAKEQLSSSEARRRHAQQEAEEAKTQEQAAAASKLEELQRQLDEFSAAEESRLQELRKISQERDRAWESELEAVQRQKSADAAALGSAMSEIQRLKQQLEASAESDAARAKQCEYVEAEIEGLKQEMEIRLATIEGLKVNVSESDRAAAEANATVNETKQQLETAKATIDSLVAEGVRMQECLRSKDMELNESKALVASLQEDMKKSHDTDNAKAKANTDVRSETEALQKVLVTTSAADANGSCGSYDPEIEQLRTALEVAEIRYQEQQTRMTIETGGLYETLESVRAECARELCELRLELKNKNDALMEAMAGAAADPHRPDAMQQPELEAKLMRSITDAAELKACLMDKENALQSLAEENEALKAGAGRAEAELRRKYEAAVAELELAKAAEQDVRMRLGLVTDEADRSSRRAARASEQLDAAQAAGAEMEAELRRLRVQSDQWRKAAEAAAAALGGGGGKDGNGGTVERTGSLGPEYGSSIGGKLMSSPFSDDVDEESPKRRNGGGGGGGGVLRRMSGLWKKSPK</sequence>
<evidence type="ECO:0000256" key="4">
    <source>
        <dbReference type="SAM" id="MobiDB-lite"/>
    </source>
</evidence>
<protein>
    <submittedName>
        <fullName evidence="5">Interactor of constitutive active ROPs 3</fullName>
    </submittedName>
</protein>
<dbReference type="ExpressionAtlas" id="A0A1D6LGW9">
    <property type="expression patterns" value="baseline and differential"/>
</dbReference>
<dbReference type="STRING" id="4577.A0A1D6LGW9"/>
<feature type="region of interest" description="Disordered" evidence="4">
    <location>
        <begin position="57"/>
        <end position="175"/>
    </location>
</feature>
<feature type="compositionally biased region" description="Basic and acidic residues" evidence="4">
    <location>
        <begin position="156"/>
        <end position="165"/>
    </location>
</feature>
<dbReference type="OMA" id="MKSITDM"/>
<feature type="compositionally biased region" description="Polar residues" evidence="4">
    <location>
        <begin position="85"/>
        <end position="98"/>
    </location>
</feature>
<proteinExistence type="inferred from homology"/>